<evidence type="ECO:0000313" key="1">
    <source>
        <dbReference type="EMBL" id="MFC3096385.1"/>
    </source>
</evidence>
<comment type="caution">
    <text evidence="1">The sequence shown here is derived from an EMBL/GenBank/DDBJ whole genome shotgun (WGS) entry which is preliminary data.</text>
</comment>
<gene>
    <name evidence="1" type="ORF">ACFODU_01040</name>
</gene>
<proteinExistence type="predicted"/>
<keyword evidence="2" id="KW-1185">Reference proteome</keyword>
<protein>
    <submittedName>
        <fullName evidence="1">Uncharacterized protein</fullName>
    </submittedName>
</protein>
<organism evidence="1 2">
    <name type="scientific">Alteraurantiacibacter palmitatis</name>
    <dbReference type="NCBI Taxonomy" id="2054628"/>
    <lineage>
        <taxon>Bacteria</taxon>
        <taxon>Pseudomonadati</taxon>
        <taxon>Pseudomonadota</taxon>
        <taxon>Alphaproteobacteria</taxon>
        <taxon>Sphingomonadales</taxon>
        <taxon>Erythrobacteraceae</taxon>
        <taxon>Alteraurantiacibacter</taxon>
    </lineage>
</organism>
<sequence length="101" mass="10736">MGAATGKPVTGAAECVCRGAKAQGLLLRESRGSRMAILRPPADHVALAFHHDINLYSLPKLHYLLFGSVPKRNVRASAGLAFGESHGNLIARLGKFPFNTA</sequence>
<name>A0ABV7E310_9SPHN</name>
<reference evidence="2" key="1">
    <citation type="journal article" date="2019" name="Int. J. Syst. Evol. Microbiol.">
        <title>The Global Catalogue of Microorganisms (GCM) 10K type strain sequencing project: providing services to taxonomists for standard genome sequencing and annotation.</title>
        <authorList>
            <consortium name="The Broad Institute Genomics Platform"/>
            <consortium name="The Broad Institute Genome Sequencing Center for Infectious Disease"/>
            <person name="Wu L."/>
            <person name="Ma J."/>
        </authorList>
    </citation>
    <scope>NUCLEOTIDE SEQUENCE [LARGE SCALE GENOMIC DNA]</scope>
    <source>
        <strain evidence="2">KCTC 52607</strain>
    </source>
</reference>
<dbReference type="Proteomes" id="UP001595456">
    <property type="component" value="Unassembled WGS sequence"/>
</dbReference>
<accession>A0ABV7E310</accession>
<dbReference type="RefSeq" id="WP_336924886.1">
    <property type="nucleotide sequence ID" value="NZ_JBANRO010000002.1"/>
</dbReference>
<dbReference type="EMBL" id="JBHRST010000001">
    <property type="protein sequence ID" value="MFC3096385.1"/>
    <property type="molecule type" value="Genomic_DNA"/>
</dbReference>
<evidence type="ECO:0000313" key="2">
    <source>
        <dbReference type="Proteomes" id="UP001595456"/>
    </source>
</evidence>